<keyword evidence="2" id="KW-0540">Nuclease</keyword>
<dbReference type="RefSeq" id="WP_263337272.1">
    <property type="nucleotide sequence ID" value="NZ_JAGSYH010000004.1"/>
</dbReference>
<comment type="caution">
    <text evidence="2">The sequence shown here is derived from an EMBL/GenBank/DDBJ whole genome shotgun (WGS) entry which is preliminary data.</text>
</comment>
<evidence type="ECO:0000313" key="2">
    <source>
        <dbReference type="EMBL" id="MFC5861727.1"/>
    </source>
</evidence>
<accession>A0ABW1EBP3</accession>
<dbReference type="InterPro" id="IPR013467">
    <property type="entry name" value="HNH78-like"/>
</dbReference>
<keyword evidence="2" id="KW-0378">Hydrolase</keyword>
<feature type="region of interest" description="Disordered" evidence="1">
    <location>
        <begin position="1"/>
        <end position="33"/>
    </location>
</feature>
<sequence>MRNITKRPEPPSLTAWRATNPTDYNGYPDKDGLRDSLESEQRGLCCYCQSRIRAEIGAMKIEHWTSHSGHPNQRLVYSNLLGSCMGGEGKPGRDQHCDTYKGERDLCRNPADPSHDVEAVLHYLNDGRITSSNLLLDEQINSVLNLNHPFLVNQRKEVLYSLKKLLGMRGGTLKKGDWEKVLQDWSGEGHNDALRPYCGVIIYWVRKKLARL</sequence>
<evidence type="ECO:0000256" key="1">
    <source>
        <dbReference type="SAM" id="MobiDB-lite"/>
    </source>
</evidence>
<gene>
    <name evidence="2" type="ORF">ACFPT7_05440</name>
</gene>
<dbReference type="Proteomes" id="UP001596091">
    <property type="component" value="Unassembled WGS sequence"/>
</dbReference>
<reference evidence="3" key="1">
    <citation type="journal article" date="2019" name="Int. J. Syst. Evol. Microbiol.">
        <title>The Global Catalogue of Microorganisms (GCM) 10K type strain sequencing project: providing services to taxonomists for standard genome sequencing and annotation.</title>
        <authorList>
            <consortium name="The Broad Institute Genomics Platform"/>
            <consortium name="The Broad Institute Genome Sequencing Center for Infectious Disease"/>
            <person name="Wu L."/>
            <person name="Ma J."/>
        </authorList>
    </citation>
    <scope>NUCLEOTIDE SEQUENCE [LARGE SCALE GENOMIC DNA]</scope>
    <source>
        <strain evidence="3">JCM 4087</strain>
    </source>
</reference>
<protein>
    <submittedName>
        <fullName evidence="2">Retron system putative HNH endonuclease</fullName>
    </submittedName>
</protein>
<proteinExistence type="predicted"/>
<keyword evidence="2" id="KW-0255">Endonuclease</keyword>
<name>A0ABW1EBP3_9BACT</name>
<organism evidence="2 3">
    <name type="scientific">Acidicapsa dinghuensis</name>
    <dbReference type="NCBI Taxonomy" id="2218256"/>
    <lineage>
        <taxon>Bacteria</taxon>
        <taxon>Pseudomonadati</taxon>
        <taxon>Acidobacteriota</taxon>
        <taxon>Terriglobia</taxon>
        <taxon>Terriglobales</taxon>
        <taxon>Acidobacteriaceae</taxon>
        <taxon>Acidicapsa</taxon>
    </lineage>
</organism>
<dbReference type="EMBL" id="JBHSPH010000002">
    <property type="protein sequence ID" value="MFC5861727.1"/>
    <property type="molecule type" value="Genomic_DNA"/>
</dbReference>
<evidence type="ECO:0000313" key="3">
    <source>
        <dbReference type="Proteomes" id="UP001596091"/>
    </source>
</evidence>
<dbReference type="NCBIfam" id="TIGR02646">
    <property type="entry name" value="retron system putative HNH endonuclease"/>
    <property type="match status" value="1"/>
</dbReference>
<dbReference type="GO" id="GO:0004519">
    <property type="term" value="F:endonuclease activity"/>
    <property type="evidence" value="ECO:0007669"/>
    <property type="project" value="UniProtKB-KW"/>
</dbReference>
<keyword evidence="3" id="KW-1185">Reference proteome</keyword>